<proteinExistence type="predicted"/>
<evidence type="ECO:0000313" key="1">
    <source>
        <dbReference type="EMBL" id="CAD7224527.1"/>
    </source>
</evidence>
<organism evidence="1">
    <name type="scientific">Cyprideis torosa</name>
    <dbReference type="NCBI Taxonomy" id="163714"/>
    <lineage>
        <taxon>Eukaryota</taxon>
        <taxon>Metazoa</taxon>
        <taxon>Ecdysozoa</taxon>
        <taxon>Arthropoda</taxon>
        <taxon>Crustacea</taxon>
        <taxon>Oligostraca</taxon>
        <taxon>Ostracoda</taxon>
        <taxon>Podocopa</taxon>
        <taxon>Podocopida</taxon>
        <taxon>Cytherocopina</taxon>
        <taxon>Cytheroidea</taxon>
        <taxon>Cytherideidae</taxon>
        <taxon>Cyprideis</taxon>
    </lineage>
</organism>
<reference evidence="1" key="1">
    <citation type="submission" date="2020-11" db="EMBL/GenBank/DDBJ databases">
        <authorList>
            <person name="Tran Van P."/>
        </authorList>
    </citation>
    <scope>NUCLEOTIDE SEQUENCE</scope>
</reference>
<dbReference type="AlphaFoldDB" id="A0A7R8ZM88"/>
<gene>
    <name evidence="1" type="ORF">CTOB1V02_LOCUS2484</name>
</gene>
<protein>
    <submittedName>
        <fullName evidence="1">Uncharacterized protein</fullName>
    </submittedName>
</protein>
<sequence>MSPGSLSQSQQRKKRNRILVLSAYVLGLLSSGWALLNLLVQSASSSPPLLPILHFSASAMGSLLDLAGLQHPTHSLSWIASSLTLPALALHLLLLYGPHLAVASAVLAPLSLVTIGWAAHGGLLHCQLPKLLSLSNALTLSVLFLTSLPWTNRPLLLAVTGVLMSHYLPRSRYVAADETVLKQFDLMSLGTSFANFLLMLAGFHSFVLVKWTSAMDKVEFGKEIALVQGALLSLGGNRVSSSHSSLNCVLQETARLVFPSQISPPNLRLQQRRLLRTILHCTPALQQSLALPRTQDERGHLQSLLPPISSPSLVASLLFNFSLGPVLEQELAVEPALSPSLVSFLSEAKAPEDQGNLFYLAAFLIAPYCRSAQPIPAELKRFLSWERAGKGHLVASYLYDIEALLFQPFISELGCPCGEEEKDSLQFLQEGLERVLQDISVEEKIGWLEEPVSWFLHPEIFPEEEGEVNLQRELRHRMNVCQNLTCCLLSYKTLFPSAEGPRFPKDSLTRLSQALKIHGSQVQPIPAELKRFLSWERAGKGLLVASYLYDIEALLFQPFISELGCSCGEEEKASLQFLQEGLERVLQDISVEEKIGWLEEPVSWFLLPETFPEEEGEANLQRELRHRMNAFLEIFRRSSHRQHLLKHFLCSGHASGDNRSPFAPADDTELQEFRIAVQEFQNQIVSSDTIMDPKVLDLCLMDPEYLLRSLLHSCLRNGARAVPQTLDVLKEQCQYHEVPSFCRLAVKFVAEFLRQLVSAEMVRPPSIPLTVTSLATLLSQDAGDLIAREELLIAGILPLWKGNPSTSVLRLMQTTIEGAPPEAIPLCRLLPLLLVLSSALQRHSAFRGADDYAMVDAVLGLLQTAKEYPPLRDHLQEQPTPKVLRLIQSRYPVAYGSLKSSSETKLLLLASQLPFLPPAQWRQRLASVSDSLTTILRGLLSLWQHTPSLTASLWTNVTLGTLSLLASQQLGSGDVSASSLSATSLISVAKMFPVDLQVKFLSLVKMSLSQSRLPTEEEKRTLLAHLALLSNRDMLLGLKESFMGCPIGGSEEV</sequence>
<name>A0A7R8ZM88_9CRUS</name>
<dbReference type="EMBL" id="OB660390">
    <property type="protein sequence ID" value="CAD7224527.1"/>
    <property type="molecule type" value="Genomic_DNA"/>
</dbReference>
<accession>A0A7R8ZM88</accession>